<gene>
    <name evidence="1" type="ORF">M917_1148</name>
</gene>
<proteinExistence type="predicted"/>
<dbReference type="AlphaFoldDB" id="U4TAY4"/>
<dbReference type="PATRIC" id="fig|1354303.4.peg.1130"/>
<accession>U4TAY4</accession>
<dbReference type="RefSeq" id="WP_021813794.1">
    <property type="nucleotide sequence ID" value="NZ_AUSW01000017.1"/>
</dbReference>
<reference evidence="1 2" key="1">
    <citation type="journal article" date="2013" name="Genome Announc.">
        <title>Draft Genome Sequence of Psychrobacter aquaticus Strain CMS 56T, Isolated from a Cyanobacterial Mat Sample Collected from Water Bodies in the McMurdo Dry Valley Region of Antarctica.</title>
        <authorList>
            <person name="Reddy G.S."/>
            <person name="Ara S."/>
            <person name="Singh A."/>
            <person name="Kumar Pinnaka A."/>
            <person name="Shivaji S."/>
        </authorList>
    </citation>
    <scope>NUCLEOTIDE SEQUENCE [LARGE SCALE GENOMIC DNA]</scope>
    <source>
        <strain evidence="1 2">CMS 56</strain>
    </source>
</reference>
<protein>
    <submittedName>
        <fullName evidence="1">Uncharacterized protein</fullName>
    </submittedName>
</protein>
<dbReference type="EMBL" id="AUSW01000017">
    <property type="protein sequence ID" value="ERL55904.1"/>
    <property type="molecule type" value="Genomic_DNA"/>
</dbReference>
<evidence type="ECO:0000313" key="1">
    <source>
        <dbReference type="EMBL" id="ERL55904.1"/>
    </source>
</evidence>
<comment type="caution">
    <text evidence="1">The sequence shown here is derived from an EMBL/GenBank/DDBJ whole genome shotgun (WGS) entry which is preliminary data.</text>
</comment>
<name>U4TAY4_9GAMM</name>
<sequence>MSHTANQSKYTRRYHPRHPLAQYAVNQIDTLKLCSQDIVKAMGYPLKHTIPACERLRHVLSNKHLGLDGSYIDKHFTADEFLTKLFAVLEIPYTPFAEDIAKIKYDLTHCPQVLPSYSLQAKIVFKFDGANWLARSNASRLAHIRLPDDFAELEEIERSLIVKESICEHYQRYEGSLPFDGVIKGYELMTEHNNKVVDSLMYRLPKSSSV</sequence>
<organism evidence="1 2">
    <name type="scientific">Psychrobacter aquaticus CMS 56</name>
    <dbReference type="NCBI Taxonomy" id="1354303"/>
    <lineage>
        <taxon>Bacteria</taxon>
        <taxon>Pseudomonadati</taxon>
        <taxon>Pseudomonadota</taxon>
        <taxon>Gammaproteobacteria</taxon>
        <taxon>Moraxellales</taxon>
        <taxon>Moraxellaceae</taxon>
        <taxon>Psychrobacter</taxon>
    </lineage>
</organism>
<dbReference type="OrthoDB" id="6657190at2"/>
<dbReference type="Proteomes" id="UP000016761">
    <property type="component" value="Unassembled WGS sequence"/>
</dbReference>
<evidence type="ECO:0000313" key="2">
    <source>
        <dbReference type="Proteomes" id="UP000016761"/>
    </source>
</evidence>
<keyword evidence="2" id="KW-1185">Reference proteome</keyword>